<organism evidence="5 6">
    <name type="scientific">Dactylonectria estremocensis</name>
    <dbReference type="NCBI Taxonomy" id="1079267"/>
    <lineage>
        <taxon>Eukaryota</taxon>
        <taxon>Fungi</taxon>
        <taxon>Dikarya</taxon>
        <taxon>Ascomycota</taxon>
        <taxon>Pezizomycotina</taxon>
        <taxon>Sordariomycetes</taxon>
        <taxon>Hypocreomycetidae</taxon>
        <taxon>Hypocreales</taxon>
        <taxon>Nectriaceae</taxon>
        <taxon>Dactylonectria</taxon>
    </lineage>
</organism>
<dbReference type="InterPro" id="IPR002110">
    <property type="entry name" value="Ankyrin_rpt"/>
</dbReference>
<feature type="repeat" description="ANK" evidence="2">
    <location>
        <begin position="545"/>
        <end position="577"/>
    </location>
</feature>
<dbReference type="Proteomes" id="UP000717696">
    <property type="component" value="Unassembled WGS sequence"/>
</dbReference>
<feature type="compositionally biased region" description="Acidic residues" evidence="3">
    <location>
        <begin position="1101"/>
        <end position="1111"/>
    </location>
</feature>
<dbReference type="Pfam" id="PF01843">
    <property type="entry name" value="DIL"/>
    <property type="match status" value="1"/>
</dbReference>
<sequence length="1185" mass="132642">MASIADEIEYKLDFVKVSSLTPDEIDPTFRSTCIDLISGTLGGKILGFSDQWFAEAANLLTPTPPIRQPGKMVFTGAWYDGWETRRHNSEPFDWVIIRLGVASGTVEGIEVDTAFFSGNHAPAVSVEGVFSQDDDEVVSWQGGRGKWETILGVQEGGPSQRFGWKLDTPTQKQYTHVRLNMYPDGGIARFRLFGHAVPVFPDDKEAVFDLAAAQNGGVAVSCSDQHFGTKDNLLLPGRGKDMGDGWETARSRSKGHVDWTIIKLGAPGYVERFVVAVEAIEWKAEGNPLADAEGWNEVVPPSKTGPDQEHDFTSSAKDSVATHVKLIMIPDGGVKRLRAFGKRAVLRFLHPSARDSRKPPSRAKFHVPDPASGFAPPSNMDLGDSIGDDGQLEKPRVLPSDLPKSLDDRRHVPVDLVPETEMYDGWQADCPGQSQFLTTPAPAKPLNFGNLSLNDNFDDDIPRGPKDSDARLLEMLAAQAAHQAGPGFDDEDEIANSETLTDSEKKDKLQKALNMAASNGDVERIKRLLGGRAKEYINVNAEDEDGTPPLIYASCFGHETVVRALIEAGADVNKQDRNQWTALMWAMTNRHKGIAKLLLDNNASSDQKTSEMSYYLHDNGYNIGNAGVVDDFYNPGFSQDRFEEEMAENEMRRRLMMESARDLEVDLGNVGMDDQPEPVDEFEEEQQEFDWTRCLHDQMFVFQEHELDRILDIIITKMTPQRSPSQKPVPANMIFLSARYAHYHSSPELLERLLVSAMDCINDVVERFQWDMTILAFWISNATLLLHYLKKDAGLLEATSEFQAQLAELINEIFILIVRDAERRLDKVLDVAMLDHETIPGFEDITFQNEWKLFKRKAQVKEEPIEKRFRPPSPKQRAKPAPRNVTSLLSSTLFVLDLYDIHSVITTQIISQLLYWIGAELFNRIMSNRKYLARTKAMQIRMNMSILEDWARTNNRQAEHFEGGETRSSGETTMEAARRHLAPVIQLLQWLQCFSSLDTDDLEALVGTLQQLKRLSPQQLMHTADHYRPEVGEKGLPKSAMKYLVAIQKEATLKRDRRRSGMASPLPKSGQDSSPVTPVKSRSNGNGLETPGSVPGSGSPQEDDYSEDDDAPEHLLLDPALMLPFILPSVTDMLVSYGAGFGGLNRERERKYIPTVPPEFLEKLEVNGGRKGPMFGEADWENEEV</sequence>
<dbReference type="Pfam" id="PF12796">
    <property type="entry name" value="Ank_2"/>
    <property type="match status" value="1"/>
</dbReference>
<keyword evidence="2" id="KW-0040">ANK repeat</keyword>
<dbReference type="Gene3D" id="1.25.40.20">
    <property type="entry name" value="Ankyrin repeat-containing domain"/>
    <property type="match status" value="1"/>
</dbReference>
<accession>A0A9P9F774</accession>
<keyword evidence="6" id="KW-1185">Reference proteome</keyword>
<gene>
    <name evidence="5" type="ORF">B0J13DRAFT_582216</name>
</gene>
<dbReference type="InterPro" id="IPR005164">
    <property type="entry name" value="Allantoicase"/>
</dbReference>
<protein>
    <recommendedName>
        <fullName evidence="4">Dilute domain-containing protein</fullName>
    </recommendedName>
</protein>
<dbReference type="InterPro" id="IPR036770">
    <property type="entry name" value="Ankyrin_rpt-contain_sf"/>
</dbReference>
<dbReference type="CDD" id="cd15473">
    <property type="entry name" value="Myo5p-like_CBD_DIL_ANK"/>
    <property type="match status" value="1"/>
</dbReference>
<dbReference type="SMART" id="SM01132">
    <property type="entry name" value="DIL"/>
    <property type="match status" value="1"/>
</dbReference>
<feature type="domain" description="Dilute" evidence="4">
    <location>
        <begin position="755"/>
        <end position="1050"/>
    </location>
</feature>
<evidence type="ECO:0000259" key="4">
    <source>
        <dbReference type="PROSITE" id="PS51126"/>
    </source>
</evidence>
<feature type="region of interest" description="Disordered" evidence="3">
    <location>
        <begin position="351"/>
        <end position="410"/>
    </location>
</feature>
<comment type="similarity">
    <text evidence="1">Belongs to the allantoicase family.</text>
</comment>
<dbReference type="Pfam" id="PF03561">
    <property type="entry name" value="Allantoicase"/>
    <property type="match status" value="2"/>
</dbReference>
<dbReference type="OrthoDB" id="426293at2759"/>
<evidence type="ECO:0000256" key="2">
    <source>
        <dbReference type="PROSITE-ProRule" id="PRU00023"/>
    </source>
</evidence>
<dbReference type="InterPro" id="IPR052072">
    <property type="entry name" value="Vascular_dev_regulator"/>
</dbReference>
<evidence type="ECO:0000313" key="5">
    <source>
        <dbReference type="EMBL" id="KAH7155062.1"/>
    </source>
</evidence>
<reference evidence="5" key="1">
    <citation type="journal article" date="2021" name="Nat. Commun.">
        <title>Genetic determinants of endophytism in the Arabidopsis root mycobiome.</title>
        <authorList>
            <person name="Mesny F."/>
            <person name="Miyauchi S."/>
            <person name="Thiergart T."/>
            <person name="Pickel B."/>
            <person name="Atanasova L."/>
            <person name="Karlsson M."/>
            <person name="Huettel B."/>
            <person name="Barry K.W."/>
            <person name="Haridas S."/>
            <person name="Chen C."/>
            <person name="Bauer D."/>
            <person name="Andreopoulos W."/>
            <person name="Pangilinan J."/>
            <person name="LaButti K."/>
            <person name="Riley R."/>
            <person name="Lipzen A."/>
            <person name="Clum A."/>
            <person name="Drula E."/>
            <person name="Henrissat B."/>
            <person name="Kohler A."/>
            <person name="Grigoriev I.V."/>
            <person name="Martin F.M."/>
            <person name="Hacquard S."/>
        </authorList>
    </citation>
    <scope>NUCLEOTIDE SEQUENCE</scope>
    <source>
        <strain evidence="5">MPI-CAGE-AT-0021</strain>
    </source>
</reference>
<dbReference type="InterPro" id="IPR037986">
    <property type="entry name" value="Myo5p-like_CBD_DIL"/>
</dbReference>
<dbReference type="EMBL" id="JAGMUU010000004">
    <property type="protein sequence ID" value="KAH7155062.1"/>
    <property type="molecule type" value="Genomic_DNA"/>
</dbReference>
<dbReference type="GO" id="GO:0051020">
    <property type="term" value="F:GTPase binding"/>
    <property type="evidence" value="ECO:0007669"/>
    <property type="project" value="TreeGrafter"/>
</dbReference>
<comment type="caution">
    <text evidence="5">The sequence shown here is derived from an EMBL/GenBank/DDBJ whole genome shotgun (WGS) entry which is preliminary data.</text>
</comment>
<dbReference type="SUPFAM" id="SSF49785">
    <property type="entry name" value="Galactose-binding domain-like"/>
    <property type="match status" value="2"/>
</dbReference>
<dbReference type="PROSITE" id="PS50088">
    <property type="entry name" value="ANK_REPEAT"/>
    <property type="match status" value="1"/>
</dbReference>
<dbReference type="SUPFAM" id="SSF48403">
    <property type="entry name" value="Ankyrin repeat"/>
    <property type="match status" value="1"/>
</dbReference>
<evidence type="ECO:0000313" key="6">
    <source>
        <dbReference type="Proteomes" id="UP000717696"/>
    </source>
</evidence>
<evidence type="ECO:0000256" key="3">
    <source>
        <dbReference type="SAM" id="MobiDB-lite"/>
    </source>
</evidence>
<dbReference type="GO" id="GO:0004037">
    <property type="term" value="F:allantoicase activity"/>
    <property type="evidence" value="ECO:0007669"/>
    <property type="project" value="InterPro"/>
</dbReference>
<dbReference type="InterPro" id="IPR008979">
    <property type="entry name" value="Galactose-bd-like_sf"/>
</dbReference>
<dbReference type="NCBIfam" id="TIGR02961">
    <property type="entry name" value="allantoicase"/>
    <property type="match status" value="1"/>
</dbReference>
<proteinExistence type="inferred from homology"/>
<evidence type="ECO:0000256" key="1">
    <source>
        <dbReference type="ARBA" id="ARBA00009242"/>
    </source>
</evidence>
<dbReference type="PANTHER" id="PTHR16027">
    <property type="entry name" value="DILUTE DOMAIN-CONTAINING PROTEIN YPR089W"/>
    <property type="match status" value="1"/>
</dbReference>
<dbReference type="InterPro" id="IPR002710">
    <property type="entry name" value="Dilute_dom"/>
</dbReference>
<name>A0A9P9F774_9HYPO</name>
<dbReference type="PROSITE" id="PS51126">
    <property type="entry name" value="DILUTE"/>
    <property type="match status" value="1"/>
</dbReference>
<dbReference type="AlphaFoldDB" id="A0A9P9F774"/>
<dbReference type="PROSITE" id="PS50297">
    <property type="entry name" value="ANK_REP_REGION"/>
    <property type="match status" value="1"/>
</dbReference>
<feature type="region of interest" description="Disordered" evidence="3">
    <location>
        <begin position="1054"/>
        <end position="1111"/>
    </location>
</feature>
<dbReference type="PANTHER" id="PTHR16027:SF6">
    <property type="entry name" value="DILUTE DOMAIN-CONTAINING PROTEIN"/>
    <property type="match status" value="1"/>
</dbReference>
<dbReference type="SMART" id="SM00248">
    <property type="entry name" value="ANK"/>
    <property type="match status" value="3"/>
</dbReference>
<dbReference type="Gene3D" id="2.60.120.260">
    <property type="entry name" value="Galactose-binding domain-like"/>
    <property type="match status" value="2"/>
</dbReference>
<feature type="compositionally biased region" description="Polar residues" evidence="3">
    <location>
        <begin position="1070"/>
        <end position="1087"/>
    </location>
</feature>
<dbReference type="GO" id="GO:0000256">
    <property type="term" value="P:allantoin catabolic process"/>
    <property type="evidence" value="ECO:0007669"/>
    <property type="project" value="InterPro"/>
</dbReference>
<feature type="region of interest" description="Disordered" evidence="3">
    <location>
        <begin position="291"/>
        <end position="316"/>
    </location>
</feature>
<dbReference type="FunFam" id="2.60.120.260:FF:000078">
    <property type="entry name" value="DAL2p Allantoicase"/>
    <property type="match status" value="1"/>
</dbReference>
<dbReference type="InterPro" id="IPR015908">
    <property type="entry name" value="Allantoicase_dom"/>
</dbReference>
<dbReference type="HAMAP" id="MF_00813">
    <property type="entry name" value="Allantoicase"/>
    <property type="match status" value="1"/>
</dbReference>